<keyword evidence="3" id="KW-1185">Reference proteome</keyword>
<evidence type="ECO:0000259" key="1">
    <source>
        <dbReference type="Pfam" id="PF13843"/>
    </source>
</evidence>
<dbReference type="PANTHER" id="PTHR47055">
    <property type="entry name" value="DDE_TNP_1_7 DOMAIN-CONTAINING PROTEIN"/>
    <property type="match status" value="1"/>
</dbReference>
<dbReference type="AlphaFoldDB" id="A0A8S3XHK7"/>
<dbReference type="GO" id="GO:0043565">
    <property type="term" value="F:sequence-specific DNA binding"/>
    <property type="evidence" value="ECO:0007669"/>
    <property type="project" value="TreeGrafter"/>
</dbReference>
<comment type="caution">
    <text evidence="2">The sequence shown here is derived from an EMBL/GenBank/DDBJ whole genome shotgun (WGS) entry which is preliminary data.</text>
</comment>
<proteinExistence type="predicted"/>
<dbReference type="OrthoDB" id="10057240at2759"/>
<sequence>MAKVRTLLDFLNEKFFMYAPIEKSCSIDESMIPYYGRHGCKQHIHGKPIRFGFKAWTAATRLGYCLHADLYEGKSEQRSTGLGEHVVTKMMEAMKKEYPETQFSVFCDNFFTSPTLISNLQDKNIKVTGTVRQNRIDKCPLMDVKSVKKEAKRLLRLPFGH</sequence>
<reference evidence="2" key="1">
    <citation type="submission" date="2021-04" db="EMBL/GenBank/DDBJ databases">
        <authorList>
            <person name="Tunstrom K."/>
        </authorList>
    </citation>
    <scope>NUCLEOTIDE SEQUENCE</scope>
</reference>
<dbReference type="Pfam" id="PF13843">
    <property type="entry name" value="DDE_Tnp_1_7"/>
    <property type="match status" value="1"/>
</dbReference>
<dbReference type="Proteomes" id="UP000691718">
    <property type="component" value="Unassembled WGS sequence"/>
</dbReference>
<accession>A0A8S3XHK7</accession>
<protein>
    <submittedName>
        <fullName evidence="2">(apollo) hypothetical protein</fullName>
    </submittedName>
</protein>
<organism evidence="2 3">
    <name type="scientific">Parnassius apollo</name>
    <name type="common">Apollo butterfly</name>
    <name type="synonym">Papilio apollo</name>
    <dbReference type="NCBI Taxonomy" id="110799"/>
    <lineage>
        <taxon>Eukaryota</taxon>
        <taxon>Metazoa</taxon>
        <taxon>Ecdysozoa</taxon>
        <taxon>Arthropoda</taxon>
        <taxon>Hexapoda</taxon>
        <taxon>Insecta</taxon>
        <taxon>Pterygota</taxon>
        <taxon>Neoptera</taxon>
        <taxon>Endopterygota</taxon>
        <taxon>Lepidoptera</taxon>
        <taxon>Glossata</taxon>
        <taxon>Ditrysia</taxon>
        <taxon>Papilionoidea</taxon>
        <taxon>Papilionidae</taxon>
        <taxon>Parnassiinae</taxon>
        <taxon>Parnassini</taxon>
        <taxon>Parnassius</taxon>
        <taxon>Parnassius</taxon>
    </lineage>
</organism>
<evidence type="ECO:0000313" key="2">
    <source>
        <dbReference type="EMBL" id="CAG5023598.1"/>
    </source>
</evidence>
<dbReference type="InterPro" id="IPR052638">
    <property type="entry name" value="PiggyBac_TE-derived"/>
</dbReference>
<dbReference type="PANTHER" id="PTHR47055:SF3">
    <property type="entry name" value="PHORBOL-ESTER_DAG-TYPE DOMAIN-CONTAINING PROTEIN"/>
    <property type="match status" value="1"/>
</dbReference>
<feature type="domain" description="PiggyBac transposable element-derived protein" evidence="1">
    <location>
        <begin position="2"/>
        <end position="149"/>
    </location>
</feature>
<dbReference type="EMBL" id="CAJQZP010001153">
    <property type="protein sequence ID" value="CAG5023598.1"/>
    <property type="molecule type" value="Genomic_DNA"/>
</dbReference>
<gene>
    <name evidence="2" type="ORF">PAPOLLO_LOCUS17999</name>
</gene>
<evidence type="ECO:0000313" key="3">
    <source>
        <dbReference type="Proteomes" id="UP000691718"/>
    </source>
</evidence>
<name>A0A8S3XHK7_PARAO</name>
<dbReference type="InterPro" id="IPR029526">
    <property type="entry name" value="PGBD"/>
</dbReference>